<dbReference type="AlphaFoldDB" id="A0AAD3NS15"/>
<keyword evidence="4" id="KW-1185">Reference proteome</keyword>
<evidence type="ECO:0000259" key="1">
    <source>
        <dbReference type="PROSITE" id="PS50878"/>
    </source>
</evidence>
<organism evidence="3 4">
    <name type="scientific">Cryptomeria japonica</name>
    <name type="common">Japanese cedar</name>
    <name type="synonym">Cupressus japonica</name>
    <dbReference type="NCBI Taxonomy" id="3369"/>
    <lineage>
        <taxon>Eukaryota</taxon>
        <taxon>Viridiplantae</taxon>
        <taxon>Streptophyta</taxon>
        <taxon>Embryophyta</taxon>
        <taxon>Tracheophyta</taxon>
        <taxon>Spermatophyta</taxon>
        <taxon>Pinopsida</taxon>
        <taxon>Pinidae</taxon>
        <taxon>Conifers II</taxon>
        <taxon>Cupressales</taxon>
        <taxon>Cupressaceae</taxon>
        <taxon>Cryptomeria</taxon>
    </lineage>
</organism>
<dbReference type="InterPro" id="IPR043502">
    <property type="entry name" value="DNA/RNA_pol_sf"/>
</dbReference>
<accession>A0AAD3NS15</accession>
<dbReference type="PANTHER" id="PTHR34047:SF8">
    <property type="entry name" value="PROTEIN YKFC"/>
    <property type="match status" value="1"/>
</dbReference>
<dbReference type="InterPro" id="IPR051083">
    <property type="entry name" value="GrpII_Intron_Splice-Mob/Def"/>
</dbReference>
<evidence type="ECO:0000313" key="2">
    <source>
        <dbReference type="EMBL" id="GLJ58794.1"/>
    </source>
</evidence>
<dbReference type="PANTHER" id="PTHR34047">
    <property type="entry name" value="NUCLEAR INTRON MATURASE 1, MITOCHONDRIAL-RELATED"/>
    <property type="match status" value="1"/>
</dbReference>
<sequence>MDLERTRSEVVVEKLGKEDRMLLATDMDRMLGGVLDQLKLVMGKLQVFEPLFEPVSYGLSHLHNTHSGCETICSRRCLQVLFYSVVPRPLTYAARTTNRRPDLIHQFFKNPIQSADGTNFTNTEVGIPQGSVLSPILMNIVLHELDLFATELIKGRGIYYGRYAYDVSIGTRANSDEAAWEVVNVMQTFIRTELKGLELRAKPENGAYY</sequence>
<name>A0AAD3NS15_CRYJA</name>
<gene>
    <name evidence="2" type="ORF">SUGI_1478190</name>
    <name evidence="3" type="ORF">SUGI_1480360</name>
</gene>
<dbReference type="Proteomes" id="UP001234787">
    <property type="component" value="Unassembled WGS sequence"/>
</dbReference>
<comment type="caution">
    <text evidence="3">The sequence shown here is derived from an EMBL/GenBank/DDBJ whole genome shotgun (WGS) entry which is preliminary data.</text>
</comment>
<dbReference type="EMBL" id="BSEH01000569">
    <property type="protein sequence ID" value="GLJ58849.1"/>
    <property type="molecule type" value="Genomic_DNA"/>
</dbReference>
<dbReference type="SUPFAM" id="SSF56672">
    <property type="entry name" value="DNA/RNA polymerases"/>
    <property type="match status" value="1"/>
</dbReference>
<evidence type="ECO:0000313" key="4">
    <source>
        <dbReference type="Proteomes" id="UP001234787"/>
    </source>
</evidence>
<dbReference type="Pfam" id="PF00078">
    <property type="entry name" value="RVT_1"/>
    <property type="match status" value="1"/>
</dbReference>
<protein>
    <recommendedName>
        <fullName evidence="1">Reverse transcriptase domain-containing protein</fullName>
    </recommendedName>
</protein>
<proteinExistence type="predicted"/>
<evidence type="ECO:0000313" key="3">
    <source>
        <dbReference type="EMBL" id="GLJ58849.1"/>
    </source>
</evidence>
<reference evidence="3" key="1">
    <citation type="submission" date="2022-12" db="EMBL/GenBank/DDBJ databases">
        <title>Chromosome-Level Genome Assembly of Japanese Cedar (Cryptomeriajaponica D. Don).</title>
        <authorList>
            <person name="Fujino T."/>
            <person name="Yamaguchi K."/>
            <person name="Yokoyama T."/>
            <person name="Hamanaka T."/>
            <person name="Harazono Y."/>
            <person name="Kamada H."/>
            <person name="Kobayashi W."/>
            <person name="Ujino-Ihara T."/>
            <person name="Uchiyama K."/>
            <person name="Matsumoto A."/>
            <person name="Izuno A."/>
            <person name="Tsumura Y."/>
            <person name="Toyoda A."/>
            <person name="Shigenobu S."/>
            <person name="Moriguchi Y."/>
            <person name="Ueno S."/>
            <person name="Kasahara M."/>
        </authorList>
    </citation>
    <scope>NUCLEOTIDE SEQUENCE</scope>
</reference>
<feature type="domain" description="Reverse transcriptase" evidence="1">
    <location>
        <begin position="1"/>
        <end position="209"/>
    </location>
</feature>
<dbReference type="PROSITE" id="PS50878">
    <property type="entry name" value="RT_POL"/>
    <property type="match status" value="1"/>
</dbReference>
<dbReference type="InterPro" id="IPR000477">
    <property type="entry name" value="RT_dom"/>
</dbReference>
<dbReference type="EMBL" id="BSEH01000545">
    <property type="protein sequence ID" value="GLJ58794.1"/>
    <property type="molecule type" value="Genomic_DNA"/>
</dbReference>